<keyword evidence="1" id="KW-0472">Membrane</keyword>
<feature type="transmembrane region" description="Helical" evidence="1">
    <location>
        <begin position="94"/>
        <end position="119"/>
    </location>
</feature>
<organism evidence="2 3">
    <name type="scientific">Microlunatus phosphovorus (strain ATCC 700054 / DSM 10555 / JCM 9379 / NBRC 101784 / NCIMB 13414 / VKM Ac-1990 / NM-1)</name>
    <dbReference type="NCBI Taxonomy" id="1032480"/>
    <lineage>
        <taxon>Bacteria</taxon>
        <taxon>Bacillati</taxon>
        <taxon>Actinomycetota</taxon>
        <taxon>Actinomycetes</taxon>
        <taxon>Propionibacteriales</taxon>
        <taxon>Propionibacteriaceae</taxon>
        <taxon>Microlunatus</taxon>
    </lineage>
</organism>
<keyword evidence="1" id="KW-1133">Transmembrane helix</keyword>
<keyword evidence="3" id="KW-1185">Reference proteome</keyword>
<dbReference type="KEGG" id="mph:MLP_26550"/>
<feature type="transmembrane region" description="Helical" evidence="1">
    <location>
        <begin position="206"/>
        <end position="227"/>
    </location>
</feature>
<evidence type="ECO:0000313" key="2">
    <source>
        <dbReference type="EMBL" id="BAK35669.1"/>
    </source>
</evidence>
<dbReference type="STRING" id="1032480.MLP_26550"/>
<dbReference type="HOGENOM" id="CLU_1164800_0_0_11"/>
<sequence>MKTTSTVGDGLRALFASETRIALVIATVLVGAGAAFGLAFFLSAEMRTFADVTPFAQLTVSVLTPFAAAVLTFDLRDRDGDYRSRTAEPLRTRWIAAGIYGLVMGVYVAVISGVAVMVAQGSQPLADPWAGAVPTAIGSVLVQLIPVGVGCAAGLLVPRLFLAALSTIVVPISVTVLLGFLAPRGTADWLTPLGAAGHLVPGPMTILNWAQLVITAGLWVVLPNVIGRRLLMRRASRV</sequence>
<gene>
    <name evidence="2" type="ordered locus">MLP_26550</name>
</gene>
<keyword evidence="1" id="KW-0812">Transmembrane</keyword>
<feature type="transmembrane region" description="Helical" evidence="1">
    <location>
        <begin position="160"/>
        <end position="182"/>
    </location>
</feature>
<dbReference type="Proteomes" id="UP000007947">
    <property type="component" value="Chromosome"/>
</dbReference>
<dbReference type="EMBL" id="AP012204">
    <property type="protein sequence ID" value="BAK35669.1"/>
    <property type="molecule type" value="Genomic_DNA"/>
</dbReference>
<dbReference type="RefSeq" id="WP_013863538.1">
    <property type="nucleotide sequence ID" value="NC_015635.1"/>
</dbReference>
<proteinExistence type="predicted"/>
<evidence type="ECO:0000256" key="1">
    <source>
        <dbReference type="SAM" id="Phobius"/>
    </source>
</evidence>
<evidence type="ECO:0008006" key="4">
    <source>
        <dbReference type="Google" id="ProtNLM"/>
    </source>
</evidence>
<feature type="transmembrane region" description="Helical" evidence="1">
    <location>
        <begin position="131"/>
        <end position="153"/>
    </location>
</feature>
<dbReference type="OrthoDB" id="3822725at2"/>
<dbReference type="AlphaFoldDB" id="F5XI00"/>
<reference evidence="2 3" key="1">
    <citation type="submission" date="2011-05" db="EMBL/GenBank/DDBJ databases">
        <title>Whole genome sequence of Microlunatus phosphovorus NM-1.</title>
        <authorList>
            <person name="Hosoyama A."/>
            <person name="Sasaki K."/>
            <person name="Harada T."/>
            <person name="Igarashi R."/>
            <person name="Kawakoshi A."/>
            <person name="Sasagawa M."/>
            <person name="Fukada J."/>
            <person name="Nakamura S."/>
            <person name="Katano Y."/>
            <person name="Hanada S."/>
            <person name="Kamagata Y."/>
            <person name="Nakamura N."/>
            <person name="Yamazaki S."/>
            <person name="Fujita N."/>
        </authorList>
    </citation>
    <scope>NUCLEOTIDE SEQUENCE [LARGE SCALE GENOMIC DNA]</scope>
    <source>
        <strain evidence="3">ATCC 700054 / DSM 10555 / JCM 9379 / NBRC 101784 / NCIMB 13414 / VKM Ac-1990 / NM-1</strain>
    </source>
</reference>
<dbReference type="eggNOG" id="ENOG5033ZYV">
    <property type="taxonomic scope" value="Bacteria"/>
</dbReference>
<accession>F5XI00</accession>
<feature type="transmembrane region" description="Helical" evidence="1">
    <location>
        <begin position="54"/>
        <end position="73"/>
    </location>
</feature>
<name>F5XI00_MICPN</name>
<feature type="transmembrane region" description="Helical" evidence="1">
    <location>
        <begin position="21"/>
        <end position="42"/>
    </location>
</feature>
<protein>
    <recommendedName>
        <fullName evidence="4">ABC transporter permease protein</fullName>
    </recommendedName>
</protein>
<evidence type="ECO:0000313" key="3">
    <source>
        <dbReference type="Proteomes" id="UP000007947"/>
    </source>
</evidence>